<dbReference type="Proteomes" id="UP000236291">
    <property type="component" value="Unassembled WGS sequence"/>
</dbReference>
<dbReference type="STRING" id="57577.A0A2K3KZJ0"/>
<keyword evidence="2" id="KW-0808">Transferase</keyword>
<evidence type="ECO:0000256" key="1">
    <source>
        <dbReference type="SAM" id="MobiDB-lite"/>
    </source>
</evidence>
<sequence>MASALECWSRRGNNNNHNNNDEEDMVEQVLMETNPSSQPNNKDSSIIHKKFNKLTRNVSEAIASLKNTLNINLNLDSSKPDNNNTCRSSNNNLVWGTVVRNLTQLYPGSQLPEKLMSNIRKHYDSLPPRYESHYQF</sequence>
<keyword evidence="2" id="KW-0418">Kinase</keyword>
<dbReference type="AlphaFoldDB" id="A0A2K3KZJ0"/>
<dbReference type="ExpressionAtlas" id="A0A2K3KZJ0">
    <property type="expression patterns" value="baseline"/>
</dbReference>
<comment type="caution">
    <text evidence="2">The sequence shown here is derived from an EMBL/GenBank/DDBJ whole genome shotgun (WGS) entry which is preliminary data.</text>
</comment>
<reference evidence="2 3" key="2">
    <citation type="journal article" date="2017" name="Front. Plant Sci.">
        <title>Gene Classification and Mining of Molecular Markers Useful in Red Clover (Trifolium pratense) Breeding.</title>
        <authorList>
            <person name="Istvanek J."/>
            <person name="Dluhosova J."/>
            <person name="Dluhos P."/>
            <person name="Patkova L."/>
            <person name="Nedelnik J."/>
            <person name="Repkova J."/>
        </authorList>
    </citation>
    <scope>NUCLEOTIDE SEQUENCE [LARGE SCALE GENOMIC DNA]</scope>
    <source>
        <strain evidence="3">cv. Tatra</strain>
        <tissue evidence="2">Young leaves</tissue>
    </source>
</reference>
<reference evidence="2 3" key="1">
    <citation type="journal article" date="2014" name="Am. J. Bot.">
        <title>Genome assembly and annotation for red clover (Trifolium pratense; Fabaceae).</title>
        <authorList>
            <person name="Istvanek J."/>
            <person name="Jaros M."/>
            <person name="Krenek A."/>
            <person name="Repkova J."/>
        </authorList>
    </citation>
    <scope>NUCLEOTIDE SEQUENCE [LARGE SCALE GENOMIC DNA]</scope>
    <source>
        <strain evidence="3">cv. Tatra</strain>
        <tissue evidence="2">Young leaves</tissue>
    </source>
</reference>
<dbReference type="GO" id="GO:0016301">
    <property type="term" value="F:kinase activity"/>
    <property type="evidence" value="ECO:0007669"/>
    <property type="project" value="UniProtKB-KW"/>
</dbReference>
<feature type="region of interest" description="Disordered" evidence="1">
    <location>
        <begin position="1"/>
        <end position="22"/>
    </location>
</feature>
<organism evidence="2 3">
    <name type="scientific">Trifolium pratense</name>
    <name type="common">Red clover</name>
    <dbReference type="NCBI Taxonomy" id="57577"/>
    <lineage>
        <taxon>Eukaryota</taxon>
        <taxon>Viridiplantae</taxon>
        <taxon>Streptophyta</taxon>
        <taxon>Embryophyta</taxon>
        <taxon>Tracheophyta</taxon>
        <taxon>Spermatophyta</taxon>
        <taxon>Magnoliopsida</taxon>
        <taxon>eudicotyledons</taxon>
        <taxon>Gunneridae</taxon>
        <taxon>Pentapetalae</taxon>
        <taxon>rosids</taxon>
        <taxon>fabids</taxon>
        <taxon>Fabales</taxon>
        <taxon>Fabaceae</taxon>
        <taxon>Papilionoideae</taxon>
        <taxon>50 kb inversion clade</taxon>
        <taxon>NPAAA clade</taxon>
        <taxon>Hologalegina</taxon>
        <taxon>IRL clade</taxon>
        <taxon>Trifolieae</taxon>
        <taxon>Trifolium</taxon>
    </lineage>
</organism>
<evidence type="ECO:0000313" key="3">
    <source>
        <dbReference type="Proteomes" id="UP000236291"/>
    </source>
</evidence>
<dbReference type="EMBL" id="ASHM01023676">
    <property type="protein sequence ID" value="PNX71702.1"/>
    <property type="molecule type" value="Genomic_DNA"/>
</dbReference>
<evidence type="ECO:0000313" key="2">
    <source>
        <dbReference type="EMBL" id="PNX71702.1"/>
    </source>
</evidence>
<gene>
    <name evidence="2" type="ORF">L195_g027584</name>
</gene>
<accession>A0A2K3KZJ0</accession>
<protein>
    <submittedName>
        <fullName evidence="2">Mitogen-activated protein kinase kinase kinase 10-like protein</fullName>
    </submittedName>
</protein>
<proteinExistence type="predicted"/>
<name>A0A2K3KZJ0_TRIPR</name>